<evidence type="ECO:0000256" key="9">
    <source>
        <dbReference type="ARBA" id="ARBA00023136"/>
    </source>
</evidence>
<keyword evidence="4" id="KW-0963">Cytoplasm</keyword>
<evidence type="ECO:0000256" key="6">
    <source>
        <dbReference type="ARBA" id="ARBA00022771"/>
    </source>
</evidence>
<gene>
    <name evidence="15" type="ORF">MELIAE_LOCUS4542</name>
</gene>
<keyword evidence="10" id="KW-0009">Actin-binding</keyword>
<protein>
    <recommendedName>
        <fullName evidence="17">Dystrophin-like protein</fullName>
    </recommendedName>
</protein>
<dbReference type="GO" id="GO:0005737">
    <property type="term" value="C:cytoplasm"/>
    <property type="evidence" value="ECO:0007669"/>
    <property type="project" value="UniProtKB-ARBA"/>
</dbReference>
<dbReference type="SUPFAM" id="SSF51045">
    <property type="entry name" value="WW domain"/>
    <property type="match status" value="1"/>
</dbReference>
<name>A0A9P0FGD1_BRAAE</name>
<dbReference type="SUPFAM" id="SSF47473">
    <property type="entry name" value="EF-hand"/>
    <property type="match status" value="2"/>
</dbReference>
<dbReference type="GO" id="GO:0099536">
    <property type="term" value="P:synaptic signaling"/>
    <property type="evidence" value="ECO:0007669"/>
    <property type="project" value="TreeGrafter"/>
</dbReference>
<dbReference type="SUPFAM" id="SSF57850">
    <property type="entry name" value="RING/U-box"/>
    <property type="match status" value="1"/>
</dbReference>
<dbReference type="GO" id="GO:0008270">
    <property type="term" value="F:zinc ion binding"/>
    <property type="evidence" value="ECO:0007669"/>
    <property type="project" value="UniProtKB-KW"/>
</dbReference>
<evidence type="ECO:0000256" key="4">
    <source>
        <dbReference type="ARBA" id="ARBA00022490"/>
    </source>
</evidence>
<dbReference type="GO" id="GO:0003779">
    <property type="term" value="F:actin binding"/>
    <property type="evidence" value="ECO:0007669"/>
    <property type="project" value="UniProtKB-KW"/>
</dbReference>
<dbReference type="PROSITE" id="PS50135">
    <property type="entry name" value="ZF_ZZ_2"/>
    <property type="match status" value="1"/>
</dbReference>
<dbReference type="GO" id="GO:0045202">
    <property type="term" value="C:synapse"/>
    <property type="evidence" value="ECO:0007669"/>
    <property type="project" value="GOC"/>
</dbReference>
<organism evidence="15 16">
    <name type="scientific">Brassicogethes aeneus</name>
    <name type="common">Rape pollen beetle</name>
    <name type="synonym">Meligethes aeneus</name>
    <dbReference type="NCBI Taxonomy" id="1431903"/>
    <lineage>
        <taxon>Eukaryota</taxon>
        <taxon>Metazoa</taxon>
        <taxon>Ecdysozoa</taxon>
        <taxon>Arthropoda</taxon>
        <taxon>Hexapoda</taxon>
        <taxon>Insecta</taxon>
        <taxon>Pterygota</taxon>
        <taxon>Neoptera</taxon>
        <taxon>Endopterygota</taxon>
        <taxon>Coleoptera</taxon>
        <taxon>Polyphaga</taxon>
        <taxon>Cucujiformia</taxon>
        <taxon>Nitidulidae</taxon>
        <taxon>Meligethinae</taxon>
        <taxon>Brassicogethes</taxon>
    </lineage>
</organism>
<evidence type="ECO:0000256" key="12">
    <source>
        <dbReference type="PROSITE-ProRule" id="PRU00228"/>
    </source>
</evidence>
<evidence type="ECO:0000256" key="10">
    <source>
        <dbReference type="ARBA" id="ARBA00023203"/>
    </source>
</evidence>
<dbReference type="GO" id="GO:0042383">
    <property type="term" value="C:sarcolemma"/>
    <property type="evidence" value="ECO:0007669"/>
    <property type="project" value="UniProtKB-SubCell"/>
</dbReference>
<evidence type="ECO:0000259" key="14">
    <source>
        <dbReference type="PROSITE" id="PS50135"/>
    </source>
</evidence>
<dbReference type="InterPro" id="IPR043145">
    <property type="entry name" value="Znf_ZZ_sf"/>
</dbReference>
<dbReference type="Pfam" id="PF00569">
    <property type="entry name" value="ZZ"/>
    <property type="match status" value="1"/>
</dbReference>
<dbReference type="InterPro" id="IPR011992">
    <property type="entry name" value="EF-hand-dom_pair"/>
</dbReference>
<keyword evidence="6 12" id="KW-0863">Zinc-finger</keyword>
<dbReference type="AlphaFoldDB" id="A0A9P0FGD1"/>
<dbReference type="Gene3D" id="2.20.70.10">
    <property type="match status" value="1"/>
</dbReference>
<evidence type="ECO:0000256" key="11">
    <source>
        <dbReference type="ARBA" id="ARBA00023212"/>
    </source>
</evidence>
<keyword evidence="3" id="KW-1003">Cell membrane</keyword>
<dbReference type="GO" id="GO:0050804">
    <property type="term" value="P:modulation of chemical synaptic transmission"/>
    <property type="evidence" value="ECO:0007669"/>
    <property type="project" value="UniProtKB-ARBA"/>
</dbReference>
<dbReference type="InterPro" id="IPR015154">
    <property type="entry name" value="EF-hand_dom_typ2"/>
</dbReference>
<dbReference type="SMART" id="SM00291">
    <property type="entry name" value="ZnF_ZZ"/>
    <property type="match status" value="1"/>
</dbReference>
<dbReference type="Gene3D" id="1.10.238.10">
    <property type="entry name" value="EF-hand"/>
    <property type="match status" value="2"/>
</dbReference>
<dbReference type="GO" id="GO:0005856">
    <property type="term" value="C:cytoskeleton"/>
    <property type="evidence" value="ECO:0007669"/>
    <property type="project" value="UniProtKB-SubCell"/>
</dbReference>
<dbReference type="PANTHER" id="PTHR12268">
    <property type="entry name" value="E3 UBIQUITIN-PROTEIN LIGASE KCMF1"/>
    <property type="match status" value="1"/>
</dbReference>
<accession>A0A9P0FGD1</accession>
<keyword evidence="11" id="KW-0206">Cytoskeleton</keyword>
<dbReference type="InterPro" id="IPR000433">
    <property type="entry name" value="Znf_ZZ"/>
</dbReference>
<comment type="subcellular location">
    <subcellularLocation>
        <location evidence="2">Cell membrane</location>
        <location evidence="2">Sarcolemma</location>
        <topology evidence="2">Peripheral membrane protein</topology>
        <orientation evidence="2">Cytoplasmic side</orientation>
    </subcellularLocation>
    <subcellularLocation>
        <location evidence="1">Cytoplasm</location>
        <location evidence="1">Cytoskeleton</location>
    </subcellularLocation>
</comment>
<evidence type="ECO:0000256" key="3">
    <source>
        <dbReference type="ARBA" id="ARBA00022475"/>
    </source>
</evidence>
<dbReference type="CDD" id="cd00201">
    <property type="entry name" value="WW"/>
    <property type="match status" value="1"/>
</dbReference>
<keyword evidence="16" id="KW-1185">Reference proteome</keyword>
<evidence type="ECO:0000256" key="2">
    <source>
        <dbReference type="ARBA" id="ARBA00004278"/>
    </source>
</evidence>
<evidence type="ECO:0000256" key="8">
    <source>
        <dbReference type="ARBA" id="ARBA00022837"/>
    </source>
</evidence>
<dbReference type="PROSITE" id="PS50020">
    <property type="entry name" value="WW_DOMAIN_2"/>
    <property type="match status" value="1"/>
</dbReference>
<dbReference type="InterPro" id="IPR015153">
    <property type="entry name" value="EF-hand_dom_typ1"/>
</dbReference>
<evidence type="ECO:0000313" key="16">
    <source>
        <dbReference type="Proteomes" id="UP001154078"/>
    </source>
</evidence>
<keyword evidence="9" id="KW-0472">Membrane</keyword>
<dbReference type="PANTHER" id="PTHR12268:SF14">
    <property type="entry name" value="DYSTROPHIN-1"/>
    <property type="match status" value="1"/>
</dbReference>
<evidence type="ECO:0000256" key="1">
    <source>
        <dbReference type="ARBA" id="ARBA00004245"/>
    </source>
</evidence>
<dbReference type="Pfam" id="PF09068">
    <property type="entry name" value="EF-hand_2"/>
    <property type="match status" value="1"/>
</dbReference>
<dbReference type="InterPro" id="IPR036020">
    <property type="entry name" value="WW_dom_sf"/>
</dbReference>
<dbReference type="EMBL" id="OV121133">
    <property type="protein sequence ID" value="CAH0552083.1"/>
    <property type="molecule type" value="Genomic_DNA"/>
</dbReference>
<dbReference type="Pfam" id="PF09069">
    <property type="entry name" value="EF-hand_3"/>
    <property type="match status" value="1"/>
</dbReference>
<dbReference type="GO" id="GO:0016010">
    <property type="term" value="C:dystrophin-associated glycoprotein complex"/>
    <property type="evidence" value="ECO:0007669"/>
    <property type="project" value="UniProtKB-ARBA"/>
</dbReference>
<dbReference type="InterPro" id="IPR050774">
    <property type="entry name" value="KCMF1/Dystrophin"/>
</dbReference>
<dbReference type="Proteomes" id="UP001154078">
    <property type="component" value="Chromosome 2"/>
</dbReference>
<keyword evidence="7" id="KW-0862">Zinc</keyword>
<evidence type="ECO:0000256" key="7">
    <source>
        <dbReference type="ARBA" id="ARBA00022833"/>
    </source>
</evidence>
<sequence>MTENWRKIENEDGFAYYINEVTNAKQWDHPKFSEIRQRLDECNYVKYSSYRVALKFRVLQQSLYMDEVPLSIIAGVFERHRLGSNESSLCLESCDLEAVLSDIYFAANKKNHTNTDIDYATELMLNFLYNVFDKERKGKIQVSSTKLVLALLSSCNLIDMYSFFFTLCADHNNCVTRLRLQSALIKLSKITTFIHEEVSFGQHLVNPSIENCFLKSPGLVGIQDSMFISWLEKKPQMFVWLPILHRIKLAETVVHSGKCTNCKVTPLMGLKYRCIKCSRFIQCQKCFFSGRLKKSHKLSHPMREYCTQRSSSDMTHAIIKKIFGFLPCAPKNDNRNDNVSIIETKSLSAGKEFFPKSVSTDSICNIEPLSPPDTQLQMIIRQLELQNRELQQLLIIGNHTEKELKQYLEEHRNHVSVQIQKLKILKDLLINQKNVTQENVPRKIIESTPMVENCRQRLRGSQELDFYSPIVQNLKFNKVQSKQNSSSNASSQSDSTKTYRLDDISTWIGGRQTSIFIDQKKTDNSPVEFHNDLDDALAKLQQILANNFSLDESLGTMENSSLKHAVHEVEGAISSIIENVETSRPNPKIQPYTLKFD</sequence>
<dbReference type="Gene3D" id="3.30.60.90">
    <property type="match status" value="1"/>
</dbReference>
<dbReference type="GO" id="GO:0046716">
    <property type="term" value="P:muscle cell cellular homeostasis"/>
    <property type="evidence" value="ECO:0007669"/>
    <property type="project" value="UniProtKB-ARBA"/>
</dbReference>
<dbReference type="OrthoDB" id="10014385at2759"/>
<feature type="domain" description="WW" evidence="13">
    <location>
        <begin position="1"/>
        <end position="32"/>
    </location>
</feature>
<dbReference type="InterPro" id="IPR001202">
    <property type="entry name" value="WW_dom"/>
</dbReference>
<evidence type="ECO:0000313" key="15">
    <source>
        <dbReference type="EMBL" id="CAH0552083.1"/>
    </source>
</evidence>
<evidence type="ECO:0008006" key="17">
    <source>
        <dbReference type="Google" id="ProtNLM"/>
    </source>
</evidence>
<evidence type="ECO:0000256" key="5">
    <source>
        <dbReference type="ARBA" id="ARBA00022723"/>
    </source>
</evidence>
<proteinExistence type="predicted"/>
<reference evidence="15" key="1">
    <citation type="submission" date="2021-12" db="EMBL/GenBank/DDBJ databases">
        <authorList>
            <person name="King R."/>
        </authorList>
    </citation>
    <scope>NUCLEOTIDE SEQUENCE</scope>
</reference>
<evidence type="ECO:0000259" key="13">
    <source>
        <dbReference type="PROSITE" id="PS50020"/>
    </source>
</evidence>
<keyword evidence="8" id="KW-0106">Calcium</keyword>
<keyword evidence="5" id="KW-0479">Metal-binding</keyword>
<feature type="domain" description="ZZ-type" evidence="14">
    <location>
        <begin position="254"/>
        <end position="310"/>
    </location>
</feature>